<dbReference type="AlphaFoldDB" id="A0A7V5RNS3"/>
<dbReference type="SUPFAM" id="SSF47413">
    <property type="entry name" value="lambda repressor-like DNA-binding domains"/>
    <property type="match status" value="1"/>
</dbReference>
<organism evidence="2">
    <name type="scientific">Caldithrix abyssi</name>
    <dbReference type="NCBI Taxonomy" id="187145"/>
    <lineage>
        <taxon>Bacteria</taxon>
        <taxon>Pseudomonadati</taxon>
        <taxon>Calditrichota</taxon>
        <taxon>Calditrichia</taxon>
        <taxon>Calditrichales</taxon>
        <taxon>Calditrichaceae</taxon>
        <taxon>Caldithrix</taxon>
    </lineage>
</organism>
<dbReference type="InterPro" id="IPR027417">
    <property type="entry name" value="P-loop_NTPase"/>
</dbReference>
<dbReference type="SUPFAM" id="SSF52540">
    <property type="entry name" value="P-loop containing nucleoside triphosphate hydrolases"/>
    <property type="match status" value="1"/>
</dbReference>
<dbReference type="Pfam" id="PF13401">
    <property type="entry name" value="AAA_22"/>
    <property type="match status" value="1"/>
</dbReference>
<sequence>MWSRRRAGSKKTELKTKEEIMRFRSSILEHFNVRLKEYRGDDFKRRAGYLLEGLRERLFMALVGGPGTGKKTLARYVMDAAKADMTIIYLQVLDDARITISQIIAAMIEALSFGGERPRRDVYAKKTQLARLLGRTVSKGRGVALVVEQAQHLHHNTIRAIKELRELSFLGDSELFSVLLMGHKSLEGKLLNLGDVAARVEFVRLDGETGWMDLEGRVAYIKGRFGAALTDAMRRQVALAHHTPMEIDRAIYERMQEAYRRGDRLQLSDFILDVKDVIEKAGLSYARVAEESGLSKATVSQVVNHKYDQPETVDKVKSAVARIVGLQEKGVA</sequence>
<dbReference type="Gene3D" id="1.10.260.40">
    <property type="entry name" value="lambda repressor-like DNA-binding domains"/>
    <property type="match status" value="1"/>
</dbReference>
<dbReference type="Gene3D" id="3.40.50.300">
    <property type="entry name" value="P-loop containing nucleotide triphosphate hydrolases"/>
    <property type="match status" value="1"/>
</dbReference>
<dbReference type="PANTHER" id="PTHR35894">
    <property type="entry name" value="GENERAL SECRETION PATHWAY PROTEIN A-RELATED"/>
    <property type="match status" value="1"/>
</dbReference>
<keyword evidence="2" id="KW-0238">DNA-binding</keyword>
<gene>
    <name evidence="2" type="ORF">ENJ15_03055</name>
</gene>
<comment type="caution">
    <text evidence="2">The sequence shown here is derived from an EMBL/GenBank/DDBJ whole genome shotgun (WGS) entry which is preliminary data.</text>
</comment>
<evidence type="ECO:0000259" key="1">
    <source>
        <dbReference type="Pfam" id="PF13401"/>
    </source>
</evidence>
<dbReference type="GO" id="GO:0003677">
    <property type="term" value="F:DNA binding"/>
    <property type="evidence" value="ECO:0007669"/>
    <property type="project" value="UniProtKB-KW"/>
</dbReference>
<accession>A0A7V5RNS3</accession>
<proteinExistence type="predicted"/>
<reference evidence="2" key="1">
    <citation type="journal article" date="2020" name="mSystems">
        <title>Genome- and Community-Level Interaction Insights into Carbon Utilization and Element Cycling Functions of Hydrothermarchaeota in Hydrothermal Sediment.</title>
        <authorList>
            <person name="Zhou Z."/>
            <person name="Liu Y."/>
            <person name="Xu W."/>
            <person name="Pan J."/>
            <person name="Luo Z.H."/>
            <person name="Li M."/>
        </authorList>
    </citation>
    <scope>NUCLEOTIDE SEQUENCE [LARGE SCALE GENOMIC DNA]</scope>
    <source>
        <strain evidence="2">HyVt-460</strain>
    </source>
</reference>
<dbReference type="EMBL" id="DRLI01000116">
    <property type="protein sequence ID" value="HHM01963.1"/>
    <property type="molecule type" value="Genomic_DNA"/>
</dbReference>
<dbReference type="GO" id="GO:0016887">
    <property type="term" value="F:ATP hydrolysis activity"/>
    <property type="evidence" value="ECO:0007669"/>
    <property type="project" value="InterPro"/>
</dbReference>
<dbReference type="InterPro" id="IPR010982">
    <property type="entry name" value="Lambda_DNA-bd_dom_sf"/>
</dbReference>
<name>A0A7V5RNS3_CALAY</name>
<protein>
    <submittedName>
        <fullName evidence="2">LacI family DNA-binding transcriptional regulator</fullName>
    </submittedName>
</protein>
<dbReference type="Proteomes" id="UP000885771">
    <property type="component" value="Unassembled WGS sequence"/>
</dbReference>
<dbReference type="InterPro" id="IPR052026">
    <property type="entry name" value="ExeA_AAA_ATPase_DNA-bind"/>
</dbReference>
<evidence type="ECO:0000313" key="2">
    <source>
        <dbReference type="EMBL" id="HHM01963.1"/>
    </source>
</evidence>
<dbReference type="InterPro" id="IPR049945">
    <property type="entry name" value="AAA_22"/>
</dbReference>
<dbReference type="PANTHER" id="PTHR35894:SF1">
    <property type="entry name" value="PHOSPHORIBULOKINASE _ URIDINE KINASE FAMILY"/>
    <property type="match status" value="1"/>
</dbReference>
<feature type="domain" description="ORC1/DEAH AAA+ ATPase" evidence="1">
    <location>
        <begin position="56"/>
        <end position="190"/>
    </location>
</feature>